<dbReference type="PANTHER" id="PTHR48022:SF17">
    <property type="entry name" value="HEXOSE TRANSPORTER"/>
    <property type="match status" value="1"/>
</dbReference>
<dbReference type="InterPro" id="IPR050360">
    <property type="entry name" value="MFS_Sugar_Transporters"/>
</dbReference>
<dbReference type="PROSITE" id="PS50850">
    <property type="entry name" value="MFS"/>
    <property type="match status" value="1"/>
</dbReference>
<dbReference type="EMBL" id="SAEB01000009">
    <property type="protein sequence ID" value="RVD82125.1"/>
    <property type="molecule type" value="Genomic_DNA"/>
</dbReference>
<keyword evidence="3 7" id="KW-0813">Transport</keyword>
<evidence type="ECO:0000313" key="11">
    <source>
        <dbReference type="EMBL" id="RVD82125.1"/>
    </source>
</evidence>
<dbReference type="Gene3D" id="1.20.1250.20">
    <property type="entry name" value="MFS general substrate transporter like domains"/>
    <property type="match status" value="1"/>
</dbReference>
<dbReference type="PROSITE" id="PS00217">
    <property type="entry name" value="SUGAR_TRANSPORT_2"/>
    <property type="match status" value="1"/>
</dbReference>
<name>A0A436ZTG5_ARTFL</name>
<comment type="subcellular location">
    <subcellularLocation>
        <location evidence="1">Membrane</location>
        <topology evidence="1">Multi-pass membrane protein</topology>
    </subcellularLocation>
</comment>
<dbReference type="RefSeq" id="XP_067487669.1">
    <property type="nucleotide sequence ID" value="XM_067636008.1"/>
</dbReference>
<dbReference type="GO" id="GO:0016020">
    <property type="term" value="C:membrane"/>
    <property type="evidence" value="ECO:0007669"/>
    <property type="project" value="UniProtKB-SubCell"/>
</dbReference>
<evidence type="ECO:0000313" key="12">
    <source>
        <dbReference type="Proteomes" id="UP000283090"/>
    </source>
</evidence>
<feature type="transmembrane region" description="Helical" evidence="9">
    <location>
        <begin position="366"/>
        <end position="389"/>
    </location>
</feature>
<feature type="transmembrane region" description="Helical" evidence="9">
    <location>
        <begin position="184"/>
        <end position="205"/>
    </location>
</feature>
<dbReference type="AlphaFoldDB" id="A0A436ZTG5"/>
<dbReference type="PANTHER" id="PTHR48022">
    <property type="entry name" value="PLASTIDIC GLUCOSE TRANSPORTER 4"/>
    <property type="match status" value="1"/>
</dbReference>
<dbReference type="GO" id="GO:0005351">
    <property type="term" value="F:carbohydrate:proton symporter activity"/>
    <property type="evidence" value="ECO:0007669"/>
    <property type="project" value="TreeGrafter"/>
</dbReference>
<evidence type="ECO:0000256" key="1">
    <source>
        <dbReference type="ARBA" id="ARBA00004141"/>
    </source>
</evidence>
<evidence type="ECO:0000256" key="2">
    <source>
        <dbReference type="ARBA" id="ARBA00010992"/>
    </source>
</evidence>
<evidence type="ECO:0000256" key="7">
    <source>
        <dbReference type="RuleBase" id="RU003346"/>
    </source>
</evidence>
<feature type="transmembrane region" description="Helical" evidence="9">
    <location>
        <begin position="67"/>
        <end position="87"/>
    </location>
</feature>
<dbReference type="CDD" id="cd17356">
    <property type="entry name" value="MFS_HXT"/>
    <property type="match status" value="1"/>
</dbReference>
<feature type="domain" description="Major facilitator superfamily (MFS) profile" evidence="10">
    <location>
        <begin position="17"/>
        <end position="461"/>
    </location>
</feature>
<feature type="transmembrane region" description="Helical" evidence="9">
    <location>
        <begin position="152"/>
        <end position="172"/>
    </location>
</feature>
<evidence type="ECO:0000256" key="4">
    <source>
        <dbReference type="ARBA" id="ARBA00022692"/>
    </source>
</evidence>
<feature type="compositionally biased region" description="Polar residues" evidence="8">
    <location>
        <begin position="534"/>
        <end position="548"/>
    </location>
</feature>
<keyword evidence="4 9" id="KW-0812">Transmembrane</keyword>
<comment type="similarity">
    <text evidence="2 7">Belongs to the major facilitator superfamily. Sugar transporter (TC 2.A.1.1) family.</text>
</comment>
<dbReference type="InterPro" id="IPR020846">
    <property type="entry name" value="MFS_dom"/>
</dbReference>
<keyword evidence="12" id="KW-1185">Reference proteome</keyword>
<dbReference type="InterPro" id="IPR005828">
    <property type="entry name" value="MFS_sugar_transport-like"/>
</dbReference>
<evidence type="ECO:0000259" key="10">
    <source>
        <dbReference type="PROSITE" id="PS50850"/>
    </source>
</evidence>
<dbReference type="PRINTS" id="PR00171">
    <property type="entry name" value="SUGRTRNSPORT"/>
</dbReference>
<dbReference type="InterPro" id="IPR036259">
    <property type="entry name" value="MFS_trans_sf"/>
</dbReference>
<dbReference type="VEuPathDB" id="FungiDB:DFL_006559"/>
<keyword evidence="5 9" id="KW-1133">Transmembrane helix</keyword>
<feature type="transmembrane region" description="Helical" evidence="9">
    <location>
        <begin position="334"/>
        <end position="354"/>
    </location>
</feature>
<proteinExistence type="inferred from homology"/>
<feature type="transmembrane region" description="Helical" evidence="9">
    <location>
        <begin position="12"/>
        <end position="30"/>
    </location>
</feature>
<organism evidence="11 12">
    <name type="scientific">Arthrobotrys flagrans</name>
    <name type="common">Nematode-trapping fungus</name>
    <name type="synonym">Trichothecium flagrans</name>
    <dbReference type="NCBI Taxonomy" id="97331"/>
    <lineage>
        <taxon>Eukaryota</taxon>
        <taxon>Fungi</taxon>
        <taxon>Dikarya</taxon>
        <taxon>Ascomycota</taxon>
        <taxon>Pezizomycotina</taxon>
        <taxon>Orbiliomycetes</taxon>
        <taxon>Orbiliales</taxon>
        <taxon>Orbiliaceae</taxon>
        <taxon>Arthrobotrys</taxon>
    </lineage>
</organism>
<evidence type="ECO:0000256" key="8">
    <source>
        <dbReference type="SAM" id="MobiDB-lite"/>
    </source>
</evidence>
<evidence type="ECO:0000256" key="5">
    <source>
        <dbReference type="ARBA" id="ARBA00022989"/>
    </source>
</evidence>
<feature type="transmembrane region" description="Helical" evidence="9">
    <location>
        <begin position="118"/>
        <end position="140"/>
    </location>
</feature>
<comment type="caution">
    <text evidence="11">The sequence shown here is derived from an EMBL/GenBank/DDBJ whole genome shotgun (WGS) entry which is preliminary data.</text>
</comment>
<dbReference type="GeneID" id="93588870"/>
<evidence type="ECO:0000256" key="3">
    <source>
        <dbReference type="ARBA" id="ARBA00022448"/>
    </source>
</evidence>
<feature type="region of interest" description="Disordered" evidence="8">
    <location>
        <begin position="534"/>
        <end position="570"/>
    </location>
</feature>
<dbReference type="InterPro" id="IPR003663">
    <property type="entry name" value="Sugar/inositol_transpt"/>
</dbReference>
<accession>A0A436ZTG5</accession>
<evidence type="ECO:0000256" key="9">
    <source>
        <dbReference type="SAM" id="Phobius"/>
    </source>
</evidence>
<feature type="transmembrane region" description="Helical" evidence="9">
    <location>
        <begin position="434"/>
        <end position="453"/>
    </location>
</feature>
<evidence type="ECO:0000256" key="6">
    <source>
        <dbReference type="ARBA" id="ARBA00023136"/>
    </source>
</evidence>
<dbReference type="InterPro" id="IPR005829">
    <property type="entry name" value="Sugar_transporter_CS"/>
</dbReference>
<dbReference type="Pfam" id="PF00083">
    <property type="entry name" value="Sugar_tr"/>
    <property type="match status" value="1"/>
</dbReference>
<protein>
    <recommendedName>
        <fullName evidence="10">Major facilitator superfamily (MFS) profile domain-containing protein</fullName>
    </recommendedName>
</protein>
<gene>
    <name evidence="11" type="ORF">DFL_006559</name>
</gene>
<sequence length="570" mass="61793">MWWINFQEGSVIPGIIVGCFVAIGGLIFGWDTGNINGILAMDSFIRDYATNVDEHGRPYITASQSSLIVSILSAGTVIGSLTANFWADWIGRRWGLIFSSTFFTVGVILQTLSTTLPLFIVGRMITGIGVGLISVMVPLYQAESAPKWIRGSIIGCYQLSITIGLLLTTIISNATHSRTDAGAYRIPISLQAILSVTLAVGMLFLPESPRFLVKRGHPEAATLALAKLRALPPDHPTLQEELEEIELFHDIECDLGKATWKDCFRGNLGARLWTGCGLQALQQLTGINFIFYYGTTYFKTNGVSRPFVISLIANIVNVVATIPGLYLVEKAGRAPLLFIGALGMGFCQLVIAVVGLTTSTNVANKVLIGLTCVYIAFFAMTWGLGGWIVTGEIFPLRVRAKSMSMTAATNWIVNWALSYSTPYLVDESPDSARLGSKICFIWAGFCFLSVWFVQKYIHETKGISLEQVDGVYHGSTAAKIRNRLSSVTGSSLRKRDTAHVNEIIPLHVVAAGGMPSSYSNRVPLSPLSPVHSIIPSSSRGSNEANPSSLERGISLPDKENSIQRVDTSGS</sequence>
<feature type="transmembrane region" description="Helical" evidence="9">
    <location>
        <begin position="307"/>
        <end position="328"/>
    </location>
</feature>
<keyword evidence="6 9" id="KW-0472">Membrane</keyword>
<dbReference type="STRING" id="97331.A0A436ZTG5"/>
<dbReference type="NCBIfam" id="TIGR00879">
    <property type="entry name" value="SP"/>
    <property type="match status" value="1"/>
</dbReference>
<reference evidence="11 12" key="1">
    <citation type="submission" date="2019-01" db="EMBL/GenBank/DDBJ databases">
        <title>Intercellular communication is required for trap formation in the nematode-trapping fungus Duddingtonia flagrans.</title>
        <authorList>
            <person name="Youssar L."/>
            <person name="Wernet V."/>
            <person name="Hensel N."/>
            <person name="Hildebrandt H.-G."/>
            <person name="Fischer R."/>
        </authorList>
    </citation>
    <scope>NUCLEOTIDE SEQUENCE [LARGE SCALE GENOMIC DNA]</scope>
    <source>
        <strain evidence="11 12">CBS H-5679</strain>
    </source>
</reference>
<feature type="transmembrane region" description="Helical" evidence="9">
    <location>
        <begin position="94"/>
        <end position="112"/>
    </location>
</feature>
<dbReference type="SUPFAM" id="SSF103473">
    <property type="entry name" value="MFS general substrate transporter"/>
    <property type="match status" value="1"/>
</dbReference>
<dbReference type="Proteomes" id="UP000283090">
    <property type="component" value="Unassembled WGS sequence"/>
</dbReference>
<dbReference type="OrthoDB" id="6612291at2759"/>